<dbReference type="Pfam" id="PF15633">
    <property type="entry name" value="Tox-ART-HYD1"/>
    <property type="match status" value="1"/>
</dbReference>
<sequence length="128" mass="13940">MDPLGLTTGGCGVTKSNKNILYHYTDDDGLAGILKSKEMRPSLKANNPKDARYGDGQYFTDIIPGTKTNAQLSRKFIRIPFLGDKFKNYIAVDVTGLDVVKGRDGVFVILNDGNLNINGRVVGFGVNE</sequence>
<keyword evidence="3" id="KW-1185">Reference proteome</keyword>
<dbReference type="Proteomes" id="UP000319523">
    <property type="component" value="Unassembled WGS sequence"/>
</dbReference>
<accession>A0A506UWF7</accession>
<gene>
    <name evidence="2" type="ORF">FKM52_21245</name>
</gene>
<name>A0A506UWF7_9GAMM</name>
<organism evidence="2 3">
    <name type="scientific">Mixta tenebrionis</name>
    <dbReference type="NCBI Taxonomy" id="2562439"/>
    <lineage>
        <taxon>Bacteria</taxon>
        <taxon>Pseudomonadati</taxon>
        <taxon>Pseudomonadota</taxon>
        <taxon>Gammaproteobacteria</taxon>
        <taxon>Enterobacterales</taxon>
        <taxon>Erwiniaceae</taxon>
        <taxon>Mixta</taxon>
    </lineage>
</organism>
<evidence type="ECO:0000259" key="1">
    <source>
        <dbReference type="Pfam" id="PF15633"/>
    </source>
</evidence>
<dbReference type="OrthoDB" id="6043530at2"/>
<proteinExistence type="predicted"/>
<evidence type="ECO:0000313" key="2">
    <source>
        <dbReference type="EMBL" id="TPW37697.1"/>
    </source>
</evidence>
<evidence type="ECO:0000313" key="3">
    <source>
        <dbReference type="Proteomes" id="UP000319523"/>
    </source>
</evidence>
<dbReference type="EMBL" id="VHQI01000030">
    <property type="protein sequence ID" value="TPW37697.1"/>
    <property type="molecule type" value="Genomic_DNA"/>
</dbReference>
<dbReference type="InterPro" id="IPR028920">
    <property type="entry name" value="Tox-ART-HYD1_dom"/>
</dbReference>
<reference evidence="2 3" key="1">
    <citation type="submission" date="2019-06" db="EMBL/GenBank/DDBJ databases">
        <authorList>
            <person name="Yang Y."/>
        </authorList>
    </citation>
    <scope>NUCLEOTIDE SEQUENCE [LARGE SCALE GENOMIC DNA]</scope>
    <source>
        <strain evidence="2 3">BIT-26</strain>
    </source>
</reference>
<comment type="caution">
    <text evidence="2">The sequence shown here is derived from an EMBL/GenBank/DDBJ whole genome shotgun (WGS) entry which is preliminary data.</text>
</comment>
<protein>
    <recommendedName>
        <fullName evidence="1">Tox-ART-HYD1 domain-containing protein</fullName>
    </recommendedName>
</protein>
<feature type="domain" description="Tox-ART-HYD1" evidence="1">
    <location>
        <begin position="21"/>
        <end position="120"/>
    </location>
</feature>
<dbReference type="AlphaFoldDB" id="A0A506UWF7"/>